<dbReference type="GO" id="GO:0005524">
    <property type="term" value="F:ATP binding"/>
    <property type="evidence" value="ECO:0007669"/>
    <property type="project" value="UniProtKB-KW"/>
</dbReference>
<name>A0ABZ0IPS2_9BACT</name>
<evidence type="ECO:0000256" key="3">
    <source>
        <dbReference type="ARBA" id="ARBA00022840"/>
    </source>
</evidence>
<keyword evidence="1" id="KW-0813">Transport</keyword>
<evidence type="ECO:0000259" key="4">
    <source>
        <dbReference type="PROSITE" id="PS50893"/>
    </source>
</evidence>
<dbReference type="CDD" id="cd03214">
    <property type="entry name" value="ABC_Iron-Siderophores_B12_Hemin"/>
    <property type="match status" value="1"/>
</dbReference>
<dbReference type="InterPro" id="IPR003593">
    <property type="entry name" value="AAA+_ATPase"/>
</dbReference>
<organism evidence="5 6">
    <name type="scientific">Imperialibacter roseus</name>
    <dbReference type="NCBI Taxonomy" id="1324217"/>
    <lineage>
        <taxon>Bacteria</taxon>
        <taxon>Pseudomonadati</taxon>
        <taxon>Bacteroidota</taxon>
        <taxon>Cytophagia</taxon>
        <taxon>Cytophagales</taxon>
        <taxon>Flammeovirgaceae</taxon>
        <taxon>Imperialibacter</taxon>
    </lineage>
</organism>
<feature type="domain" description="ABC transporter" evidence="4">
    <location>
        <begin position="9"/>
        <end position="249"/>
    </location>
</feature>
<dbReference type="Pfam" id="PF00005">
    <property type="entry name" value="ABC_tran"/>
    <property type="match status" value="1"/>
</dbReference>
<dbReference type="InterPro" id="IPR003439">
    <property type="entry name" value="ABC_transporter-like_ATP-bd"/>
</dbReference>
<reference evidence="5 6" key="1">
    <citation type="journal article" date="2023" name="Microbiol. Resour. Announc.">
        <title>Complete Genome Sequence of Imperialibacter roseus strain P4T.</title>
        <authorList>
            <person name="Tizabi D.R."/>
            <person name="Bachvaroff T."/>
            <person name="Hill R.T."/>
        </authorList>
    </citation>
    <scope>NUCLEOTIDE SEQUENCE [LARGE SCALE GENOMIC DNA]</scope>
    <source>
        <strain evidence="5 6">P4T</strain>
    </source>
</reference>
<dbReference type="InterPro" id="IPR050153">
    <property type="entry name" value="Metal_Ion_Import_ABC"/>
</dbReference>
<dbReference type="PANTHER" id="PTHR42734:SF21">
    <property type="entry name" value="IRON ABC TRANSPORTER, ATP-BINDING PROTEIN"/>
    <property type="match status" value="1"/>
</dbReference>
<protein>
    <submittedName>
        <fullName evidence="5">ABC transporter ATP-binding protein</fullName>
    </submittedName>
</protein>
<dbReference type="Proteomes" id="UP001302349">
    <property type="component" value="Chromosome"/>
</dbReference>
<keyword evidence="2" id="KW-0547">Nucleotide-binding</keyword>
<dbReference type="PROSITE" id="PS50893">
    <property type="entry name" value="ABC_TRANSPORTER_2"/>
    <property type="match status" value="1"/>
</dbReference>
<dbReference type="InterPro" id="IPR027417">
    <property type="entry name" value="P-loop_NTPase"/>
</dbReference>
<dbReference type="PANTHER" id="PTHR42734">
    <property type="entry name" value="METAL TRANSPORT SYSTEM ATP-BINDING PROTEIN TM_0124-RELATED"/>
    <property type="match status" value="1"/>
</dbReference>
<keyword evidence="3 5" id="KW-0067">ATP-binding</keyword>
<evidence type="ECO:0000256" key="2">
    <source>
        <dbReference type="ARBA" id="ARBA00022741"/>
    </source>
</evidence>
<keyword evidence="6" id="KW-1185">Reference proteome</keyword>
<accession>A0ABZ0IPS2</accession>
<dbReference type="EMBL" id="CP136051">
    <property type="protein sequence ID" value="WOK06990.1"/>
    <property type="molecule type" value="Genomic_DNA"/>
</dbReference>
<dbReference type="RefSeq" id="WP_317489680.1">
    <property type="nucleotide sequence ID" value="NZ_CP136051.1"/>
</dbReference>
<dbReference type="SUPFAM" id="SSF52540">
    <property type="entry name" value="P-loop containing nucleoside triphosphate hydrolases"/>
    <property type="match status" value="1"/>
</dbReference>
<gene>
    <name evidence="5" type="ORF">RT717_28400</name>
</gene>
<dbReference type="SMART" id="SM00382">
    <property type="entry name" value="AAA"/>
    <property type="match status" value="1"/>
</dbReference>
<evidence type="ECO:0000256" key="1">
    <source>
        <dbReference type="ARBA" id="ARBA00022448"/>
    </source>
</evidence>
<proteinExistence type="predicted"/>
<evidence type="ECO:0000313" key="5">
    <source>
        <dbReference type="EMBL" id="WOK06990.1"/>
    </source>
</evidence>
<sequence length="336" mass="36865">MIVNNRSVMKLQHLSVGYLVKSHPTPLLKDINLDINPGEVVCLLGQNGVGKSTLLRTIAGLQPPLAGEVLLAHRPVQAYSIQELATKISLVLTEKVGGGNLTVEELVALGRHPYTNWLGLLSKEDKSAVEEAVALTKINYLLNKKVGELSDGQYQKAMIARAVAQDGDLMILDEPTAFLDLNNSVEIFMLLRQLALEKEKAVVVSTHDFHLAMEFADRLWLTNFNSPLVQGLPEDLALNGLLEESLYHEGFGFDLLNGRVLLPTKEGTTFSLAGDSPAHNWTKRALERHGYLPGDTNAAIKLTIEMEGNATSWVATNQRFHSLESLLNYLAGPKSK</sequence>
<dbReference type="Gene3D" id="3.40.50.300">
    <property type="entry name" value="P-loop containing nucleotide triphosphate hydrolases"/>
    <property type="match status" value="1"/>
</dbReference>
<evidence type="ECO:0000313" key="6">
    <source>
        <dbReference type="Proteomes" id="UP001302349"/>
    </source>
</evidence>